<keyword evidence="2" id="KW-1185">Reference proteome</keyword>
<gene>
    <name evidence="1" type="ORF">Cpir12675_006881</name>
</gene>
<sequence>MSSKELTAILMPSVEGLSDEPHVRDEHSINELLNELCHFPLAVAQAADYVAVNQISIAEYLELLREPNEGKVKHMKHNHVDDVHLDNSQGAVATTWLITFWQIQKLDPMP</sequence>
<comment type="caution">
    <text evidence="1">The sequence shown here is derived from an EMBL/GenBank/DDBJ whole genome shotgun (WGS) entry which is preliminary data.</text>
</comment>
<dbReference type="Proteomes" id="UP001583280">
    <property type="component" value="Unassembled WGS sequence"/>
</dbReference>
<evidence type="ECO:0000313" key="2">
    <source>
        <dbReference type="Proteomes" id="UP001583280"/>
    </source>
</evidence>
<name>A0ABR3YCL6_9PEZI</name>
<accession>A0ABR3YCL6</accession>
<protein>
    <submittedName>
        <fullName evidence="1">Uncharacterized protein</fullName>
    </submittedName>
</protein>
<reference evidence="1 2" key="1">
    <citation type="journal article" date="2024" name="IMA Fungus">
        <title>IMA Genome - F19 : A genome assembly and annotation guide to empower mycologists, including annotated draft genome sequences of Ceratocystis pirilliformis, Diaporthe australafricana, Fusarium ophioides, Paecilomyces lecythidis, and Sporothrix stenoceras.</title>
        <authorList>
            <person name="Aylward J."/>
            <person name="Wilson A.M."/>
            <person name="Visagie C.M."/>
            <person name="Spraker J."/>
            <person name="Barnes I."/>
            <person name="Buitendag C."/>
            <person name="Ceriani C."/>
            <person name="Del Mar Angel L."/>
            <person name="du Plessis D."/>
            <person name="Fuchs T."/>
            <person name="Gasser K."/>
            <person name="Kramer D."/>
            <person name="Li W."/>
            <person name="Munsamy K."/>
            <person name="Piso A."/>
            <person name="Price J.L."/>
            <person name="Sonnekus B."/>
            <person name="Thomas C."/>
            <person name="van der Nest A."/>
            <person name="van Dijk A."/>
            <person name="van Heerden A."/>
            <person name="van Vuuren N."/>
            <person name="Yilmaz N."/>
            <person name="Duong T.A."/>
            <person name="van der Merwe N.A."/>
            <person name="Wingfield M.J."/>
            <person name="Wingfield B.D."/>
        </authorList>
    </citation>
    <scope>NUCLEOTIDE SEQUENCE [LARGE SCALE GENOMIC DNA]</scope>
    <source>
        <strain evidence="1 2">CMW 12675</strain>
    </source>
</reference>
<dbReference type="EMBL" id="JAWDJO010000402">
    <property type="protein sequence ID" value="KAL1886060.1"/>
    <property type="molecule type" value="Genomic_DNA"/>
</dbReference>
<organism evidence="1 2">
    <name type="scientific">Ceratocystis pirilliformis</name>
    <dbReference type="NCBI Taxonomy" id="259994"/>
    <lineage>
        <taxon>Eukaryota</taxon>
        <taxon>Fungi</taxon>
        <taxon>Dikarya</taxon>
        <taxon>Ascomycota</taxon>
        <taxon>Pezizomycotina</taxon>
        <taxon>Sordariomycetes</taxon>
        <taxon>Hypocreomycetidae</taxon>
        <taxon>Microascales</taxon>
        <taxon>Ceratocystidaceae</taxon>
        <taxon>Ceratocystis</taxon>
    </lineage>
</organism>
<proteinExistence type="predicted"/>
<evidence type="ECO:0000313" key="1">
    <source>
        <dbReference type="EMBL" id="KAL1886060.1"/>
    </source>
</evidence>